<dbReference type="InterPro" id="IPR016088">
    <property type="entry name" value="Chalcone_isomerase_3-sand"/>
</dbReference>
<keyword evidence="4" id="KW-1185">Reference proteome</keyword>
<protein>
    <recommendedName>
        <fullName evidence="2">Chalcone isomerase domain-containing protein</fullName>
    </recommendedName>
</protein>
<dbReference type="Pfam" id="PF16035">
    <property type="entry name" value="Chalcone_2"/>
    <property type="match status" value="1"/>
</dbReference>
<dbReference type="AlphaFoldDB" id="A0A9W9WV50"/>
<reference evidence="3" key="1">
    <citation type="submission" date="2022-12" db="EMBL/GenBank/DDBJ databases">
        <authorList>
            <person name="Petersen C."/>
        </authorList>
    </citation>
    <scope>NUCLEOTIDE SEQUENCE</scope>
    <source>
        <strain evidence="3">IBT 30728</strain>
    </source>
</reference>
<dbReference type="InterPro" id="IPR016087">
    <property type="entry name" value="Chalcone_isomerase"/>
</dbReference>
<dbReference type="SUPFAM" id="SSF54626">
    <property type="entry name" value="Chalcone isomerase"/>
    <property type="match status" value="1"/>
</dbReference>
<dbReference type="Proteomes" id="UP001148312">
    <property type="component" value="Unassembled WGS sequence"/>
</dbReference>
<evidence type="ECO:0000259" key="2">
    <source>
        <dbReference type="Pfam" id="PF16035"/>
    </source>
</evidence>
<comment type="caution">
    <text evidence="3">The sequence shown here is derived from an EMBL/GenBank/DDBJ whole genome shotgun (WGS) entry which is preliminary data.</text>
</comment>
<evidence type="ECO:0000256" key="1">
    <source>
        <dbReference type="SAM" id="MobiDB-lite"/>
    </source>
</evidence>
<dbReference type="InterPro" id="IPR036298">
    <property type="entry name" value="Chalcone_isomerase_sf"/>
</dbReference>
<feature type="region of interest" description="Disordered" evidence="1">
    <location>
        <begin position="35"/>
        <end position="59"/>
    </location>
</feature>
<feature type="region of interest" description="Disordered" evidence="1">
    <location>
        <begin position="105"/>
        <end position="124"/>
    </location>
</feature>
<feature type="domain" description="Chalcone isomerase" evidence="2">
    <location>
        <begin position="181"/>
        <end position="407"/>
    </location>
</feature>
<dbReference type="EMBL" id="JAPWDQ010000010">
    <property type="protein sequence ID" value="KAJ5477077.1"/>
    <property type="molecule type" value="Genomic_DNA"/>
</dbReference>
<accession>A0A9W9WV50</accession>
<dbReference type="GO" id="GO:0016872">
    <property type="term" value="F:intramolecular lyase activity"/>
    <property type="evidence" value="ECO:0007669"/>
    <property type="project" value="InterPro"/>
</dbReference>
<reference evidence="3" key="2">
    <citation type="journal article" date="2023" name="IMA Fungus">
        <title>Comparative genomic study of the Penicillium genus elucidates a diverse pangenome and 15 lateral gene transfer events.</title>
        <authorList>
            <person name="Petersen C."/>
            <person name="Sorensen T."/>
            <person name="Nielsen M.R."/>
            <person name="Sondergaard T.E."/>
            <person name="Sorensen J.L."/>
            <person name="Fitzpatrick D.A."/>
            <person name="Frisvad J.C."/>
            <person name="Nielsen K.L."/>
        </authorList>
    </citation>
    <scope>NUCLEOTIDE SEQUENCE</scope>
    <source>
        <strain evidence="3">IBT 30728</strain>
    </source>
</reference>
<evidence type="ECO:0000313" key="3">
    <source>
        <dbReference type="EMBL" id="KAJ5477077.1"/>
    </source>
</evidence>
<dbReference type="RefSeq" id="XP_056787621.1">
    <property type="nucleotide sequence ID" value="XM_056936822.1"/>
</dbReference>
<feature type="compositionally biased region" description="Polar residues" evidence="1">
    <location>
        <begin position="39"/>
        <end position="48"/>
    </location>
</feature>
<dbReference type="Gene3D" id="3.50.70.10">
    <property type="match status" value="1"/>
</dbReference>
<sequence>MSSHIRANPWRAYQSLARQRLSHCHNAPRYFATTGPLRTANNGGTNPLRSVGRPKSEQEYAKSKRSIKLSAAGMIACGAAMYGVIKLDVFGLDALENKASRTEETTEVSRVSSGALKMDGPPGFPSTGGPSVITLNGQENVEQVETGTSTIPYFPTTIRLPATSELERKTAGDDLSTAGGDEYQLLGLGIRTVSFLSIQVYVVGLYVAKADITELQRRLIDTAIHPPTDDVHAVSGVGVDAATSLVPPERQQLKDLLLDAERGDAAWTALLKENGIRTAFRIVPTRNTDFMHLRDGWVRGITARAQQKKTLPGAAAPGEFQDAQFGTSMNDFKAVFGGGQRKNVPKGQTLVLLRGAQGALDALFQPDATKPMQWMGRVNDERVSRLVWLNYLAGKTVSSEGARRSIVDGLMKVVERPVGTVVQRVV</sequence>
<organism evidence="3 4">
    <name type="scientific">Penicillium diatomitis</name>
    <dbReference type="NCBI Taxonomy" id="2819901"/>
    <lineage>
        <taxon>Eukaryota</taxon>
        <taxon>Fungi</taxon>
        <taxon>Dikarya</taxon>
        <taxon>Ascomycota</taxon>
        <taxon>Pezizomycotina</taxon>
        <taxon>Eurotiomycetes</taxon>
        <taxon>Eurotiomycetidae</taxon>
        <taxon>Eurotiales</taxon>
        <taxon>Aspergillaceae</taxon>
        <taxon>Penicillium</taxon>
    </lineage>
</organism>
<dbReference type="PANTHER" id="PTHR47284">
    <property type="entry name" value="FATTY-ACID-BINDING PROTEIN 2"/>
    <property type="match status" value="1"/>
</dbReference>
<proteinExistence type="predicted"/>
<evidence type="ECO:0000313" key="4">
    <source>
        <dbReference type="Proteomes" id="UP001148312"/>
    </source>
</evidence>
<dbReference type="PANTHER" id="PTHR47284:SF3">
    <property type="entry name" value="FATTY-ACID-BINDING PROTEIN 2"/>
    <property type="match status" value="1"/>
</dbReference>
<dbReference type="GeneID" id="81627071"/>
<gene>
    <name evidence="3" type="ORF">N7539_007221</name>
</gene>
<name>A0A9W9WV50_9EURO</name>